<dbReference type="AlphaFoldDB" id="A0A699WPQ5"/>
<feature type="region of interest" description="Disordered" evidence="1">
    <location>
        <begin position="80"/>
        <end position="123"/>
    </location>
</feature>
<accession>A0A699WPQ5</accession>
<feature type="region of interest" description="Disordered" evidence="1">
    <location>
        <begin position="16"/>
        <end position="63"/>
    </location>
</feature>
<reference evidence="2" key="1">
    <citation type="journal article" date="2019" name="Sci. Rep.">
        <title>Draft genome of Tanacetum cinerariifolium, the natural source of mosquito coil.</title>
        <authorList>
            <person name="Yamashiro T."/>
            <person name="Shiraishi A."/>
            <person name="Satake H."/>
            <person name="Nakayama K."/>
        </authorList>
    </citation>
    <scope>NUCLEOTIDE SEQUENCE</scope>
</reference>
<comment type="caution">
    <text evidence="2">The sequence shown here is derived from an EMBL/GenBank/DDBJ whole genome shotgun (WGS) entry which is preliminary data.</text>
</comment>
<name>A0A699WPQ5_TANCI</name>
<proteinExistence type="predicted"/>
<gene>
    <name evidence="2" type="ORF">Tci_921554</name>
</gene>
<dbReference type="EMBL" id="BKCJ011744115">
    <property type="protein sequence ID" value="GFD49585.1"/>
    <property type="molecule type" value="Genomic_DNA"/>
</dbReference>
<feature type="non-terminal residue" evidence="2">
    <location>
        <position position="1"/>
    </location>
</feature>
<feature type="non-terminal residue" evidence="2">
    <location>
        <position position="123"/>
    </location>
</feature>
<evidence type="ECO:0000256" key="1">
    <source>
        <dbReference type="SAM" id="MobiDB-lite"/>
    </source>
</evidence>
<organism evidence="2">
    <name type="scientific">Tanacetum cinerariifolium</name>
    <name type="common">Dalmatian daisy</name>
    <name type="synonym">Chrysanthemum cinerariifolium</name>
    <dbReference type="NCBI Taxonomy" id="118510"/>
    <lineage>
        <taxon>Eukaryota</taxon>
        <taxon>Viridiplantae</taxon>
        <taxon>Streptophyta</taxon>
        <taxon>Embryophyta</taxon>
        <taxon>Tracheophyta</taxon>
        <taxon>Spermatophyta</taxon>
        <taxon>Magnoliopsida</taxon>
        <taxon>eudicotyledons</taxon>
        <taxon>Gunneridae</taxon>
        <taxon>Pentapetalae</taxon>
        <taxon>asterids</taxon>
        <taxon>campanulids</taxon>
        <taxon>Asterales</taxon>
        <taxon>Asteraceae</taxon>
        <taxon>Asteroideae</taxon>
        <taxon>Anthemideae</taxon>
        <taxon>Anthemidinae</taxon>
        <taxon>Tanacetum</taxon>
    </lineage>
</organism>
<sequence length="123" mass="13109">GWPAAGRHFAAHCHGGHCEARGNASRGGRTRWHGGQHLPGAHRPNAPAARPGGTRPHFHSGHRGALTAKLADALSYLFSSLAPGPTCRQHPRRPSPNRHAGGPGLGQKQRQRRDFPQELGGEP</sequence>
<evidence type="ECO:0000313" key="2">
    <source>
        <dbReference type="EMBL" id="GFD49585.1"/>
    </source>
</evidence>
<protein>
    <submittedName>
        <fullName evidence="2">Uncharacterized protein</fullName>
    </submittedName>
</protein>